<protein>
    <recommendedName>
        <fullName evidence="4">HECT domain-containing protein</fullName>
    </recommendedName>
</protein>
<sequence length="453" mass="49540">MRELFRPANTRVASTSQVATRSSTGVRQSLRYQTQKHFGNWNCRSRKSLEFLMACGNRLIAPKLRAGQELDANLIHKIYKSKALYIRPPKPILDDITSYSSEENCEENPVSSRQLRSSSSDSFASSTAAFQPISAPTQSPASSVGNGTLLMETPALTHESSISHKYSSASTNISFSQLPVSSLEIYPSTSQPSTSSSASLSDPVLVLTCQNTSSSPYQTRNPENHCSALPSTSTHSQSVNYDNYLSIMTPLSDMSSDDEELNQAILASLQSERNSSCLVSAKDILEELSAKINQQKKCKFNINRSTVLDGAIRGFKRATYDPCHTISVRFSDDMGVPEEAVDLGGPRREFLRLLIEALPLSPMFEGEEGKMNLALDSAAMREDRYFIAGRAIAVSLVHGGPPAGFLSPTLFSCLVDGPDLAKPVLEDVADSDLREKIKRVKECKSFEDLIVAT</sequence>
<accession>A0AAZ1XUH3</accession>
<reference evidence="2" key="3">
    <citation type="submission" date="2025-09" db="UniProtKB">
        <authorList>
            <consortium name="Ensembl"/>
        </authorList>
    </citation>
    <scope>IDENTIFICATION</scope>
</reference>
<organism evidence="2 3">
    <name type="scientific">Oreochromis aureus</name>
    <name type="common">Israeli tilapia</name>
    <name type="synonym">Chromis aureus</name>
    <dbReference type="NCBI Taxonomy" id="47969"/>
    <lineage>
        <taxon>Eukaryota</taxon>
        <taxon>Metazoa</taxon>
        <taxon>Chordata</taxon>
        <taxon>Craniata</taxon>
        <taxon>Vertebrata</taxon>
        <taxon>Euteleostomi</taxon>
        <taxon>Actinopterygii</taxon>
        <taxon>Neopterygii</taxon>
        <taxon>Teleostei</taxon>
        <taxon>Neoteleostei</taxon>
        <taxon>Acanthomorphata</taxon>
        <taxon>Ovalentaria</taxon>
        <taxon>Cichlomorphae</taxon>
        <taxon>Cichliformes</taxon>
        <taxon>Cichlidae</taxon>
        <taxon>African cichlids</taxon>
        <taxon>Pseudocrenilabrinae</taxon>
        <taxon>Oreochromini</taxon>
        <taxon>Oreochromis</taxon>
    </lineage>
</organism>
<dbReference type="SUPFAM" id="SSF56204">
    <property type="entry name" value="Hect, E3 ligase catalytic domain"/>
    <property type="match status" value="1"/>
</dbReference>
<feature type="region of interest" description="Disordered" evidence="1">
    <location>
        <begin position="1"/>
        <end position="20"/>
    </location>
</feature>
<keyword evidence="3" id="KW-1185">Reference proteome</keyword>
<reference evidence="3" key="1">
    <citation type="submission" date="2020-03" db="EMBL/GenBank/DDBJ databases">
        <title>Evolution of repeat sequences and sex chromosomes of tilapia species revealed by chromosome-level genomes.</title>
        <authorList>
            <person name="Xu L."/>
            <person name="Tao W."/>
            <person name="Wang D."/>
            <person name="Zhou Q."/>
        </authorList>
    </citation>
    <scope>NUCLEOTIDE SEQUENCE [LARGE SCALE GENOMIC DNA]</scope>
    <source>
        <strain evidence="3">Israel</strain>
    </source>
</reference>
<evidence type="ECO:0000313" key="3">
    <source>
        <dbReference type="Proteomes" id="UP000472276"/>
    </source>
</evidence>
<dbReference type="InterPro" id="IPR035983">
    <property type="entry name" value="Hect_E3_ubiquitin_ligase"/>
</dbReference>
<reference evidence="2" key="2">
    <citation type="submission" date="2025-08" db="UniProtKB">
        <authorList>
            <consortium name="Ensembl"/>
        </authorList>
    </citation>
    <scope>IDENTIFICATION</scope>
</reference>
<gene>
    <name evidence="2" type="primary">C2CD4C</name>
</gene>
<name>A0AAZ1XUH3_OREAU</name>
<dbReference type="GO" id="GO:0004842">
    <property type="term" value="F:ubiquitin-protein transferase activity"/>
    <property type="evidence" value="ECO:0007669"/>
    <property type="project" value="InterPro"/>
</dbReference>
<evidence type="ECO:0008006" key="4">
    <source>
        <dbReference type="Google" id="ProtNLM"/>
    </source>
</evidence>
<evidence type="ECO:0000313" key="2">
    <source>
        <dbReference type="Ensembl" id="ENSOABP00000071205.1"/>
    </source>
</evidence>
<dbReference type="Proteomes" id="UP000472276">
    <property type="component" value="Unassembled WGS sequence"/>
</dbReference>
<dbReference type="AlphaFoldDB" id="A0AAZ1XUH3"/>
<dbReference type="Ensembl" id="ENSOABT00000069752.1">
    <property type="protein sequence ID" value="ENSOABP00000071205.1"/>
    <property type="gene ID" value="ENSOABG00000039810.1"/>
</dbReference>
<feature type="region of interest" description="Disordered" evidence="1">
    <location>
        <begin position="129"/>
        <end position="148"/>
    </location>
</feature>
<proteinExistence type="predicted"/>
<evidence type="ECO:0000256" key="1">
    <source>
        <dbReference type="SAM" id="MobiDB-lite"/>
    </source>
</evidence>
<feature type="compositionally biased region" description="Polar residues" evidence="1">
    <location>
        <begin position="11"/>
        <end position="20"/>
    </location>
</feature>
<feature type="compositionally biased region" description="Polar residues" evidence="1">
    <location>
        <begin position="134"/>
        <end position="146"/>
    </location>
</feature>
<feature type="region of interest" description="Disordered" evidence="1">
    <location>
        <begin position="213"/>
        <end position="236"/>
    </location>
</feature>
<dbReference type="Gene3D" id="3.90.1750.10">
    <property type="entry name" value="Hect, E3 ligase catalytic domains"/>
    <property type="match status" value="1"/>
</dbReference>